<evidence type="ECO:0000313" key="1">
    <source>
        <dbReference type="EMBL" id="MBP1044317.1"/>
    </source>
</evidence>
<proteinExistence type="predicted"/>
<protein>
    <submittedName>
        <fullName evidence="1">Uncharacterized protein</fullName>
    </submittedName>
</protein>
<dbReference type="RefSeq" id="WP_209532692.1">
    <property type="nucleotide sequence ID" value="NZ_JAEEGA010000025.1"/>
</dbReference>
<evidence type="ECO:0000313" key="2">
    <source>
        <dbReference type="Proteomes" id="UP000674938"/>
    </source>
</evidence>
<dbReference type="Proteomes" id="UP000674938">
    <property type="component" value="Unassembled WGS sequence"/>
</dbReference>
<sequence>MVTDFHFIRQNQQIIGVLLGTRGELDYRLFFQEVALLEPKGKEVVMLNYFHIAPEGRGNGQFWLKEIILKYYQNEGLSKAYIKSSHPQVFSLYQRLGKQIGEYSSLSDNGLFERQGRVFELSLKEE</sequence>
<reference evidence="1" key="1">
    <citation type="submission" date="2020-12" db="EMBL/GenBank/DDBJ databases">
        <title>Vagococcus allomyrinae sp. nov. and Enterococcus lavae sp. nov., isolated from the larvae of Allomyrina dichotoma.</title>
        <authorList>
            <person name="Lee S.D."/>
        </authorList>
    </citation>
    <scope>NUCLEOTIDE SEQUENCE</scope>
    <source>
        <strain evidence="1">BWB3-3</strain>
    </source>
</reference>
<dbReference type="EMBL" id="JAEEGA010000025">
    <property type="protein sequence ID" value="MBP1044317.1"/>
    <property type="molecule type" value="Genomic_DNA"/>
</dbReference>
<accession>A0A940PAJ6</accession>
<name>A0A940PAJ6_9ENTE</name>
<keyword evidence="2" id="KW-1185">Reference proteome</keyword>
<comment type="caution">
    <text evidence="1">The sequence shown here is derived from an EMBL/GenBank/DDBJ whole genome shotgun (WGS) entry which is preliminary data.</text>
</comment>
<gene>
    <name evidence="1" type="ORF">I6N95_25235</name>
</gene>
<dbReference type="AlphaFoldDB" id="A0A940PAJ6"/>
<organism evidence="1 2">
    <name type="scientific">Vagococcus allomyrinae</name>
    <dbReference type="NCBI Taxonomy" id="2794353"/>
    <lineage>
        <taxon>Bacteria</taxon>
        <taxon>Bacillati</taxon>
        <taxon>Bacillota</taxon>
        <taxon>Bacilli</taxon>
        <taxon>Lactobacillales</taxon>
        <taxon>Enterococcaceae</taxon>
        <taxon>Vagococcus</taxon>
    </lineage>
</organism>